<name>A0A2P8HQS4_9BACI</name>
<gene>
    <name evidence="3" type="ORF">B0H94_104166</name>
</gene>
<comment type="similarity">
    <text evidence="1 2">Belongs to the UPF0178 family.</text>
</comment>
<dbReference type="PANTHER" id="PTHR35146">
    <property type="entry name" value="UPF0178 PROTEIN YAII"/>
    <property type="match status" value="1"/>
</dbReference>
<dbReference type="OrthoDB" id="9798918at2"/>
<sequence>MIVYVDGDACPVKTEVTEEALAAGAEVVFVQSYAHFSGADAPAGVAHVYVDTGREAADYKLMQLAGKGDIMVTQDYGLASLALGKGCRVIHPTGFVYTPETIDAMLEARHASAAARRSGQKTKGPKAFTDAEREAFRSAVRDLLNK</sequence>
<dbReference type="HAMAP" id="MF_00489">
    <property type="entry name" value="UPF0178"/>
    <property type="match status" value="1"/>
</dbReference>
<dbReference type="AlphaFoldDB" id="A0A2P8HQS4"/>
<evidence type="ECO:0000256" key="2">
    <source>
        <dbReference type="HAMAP-Rule" id="MF_00489"/>
    </source>
</evidence>
<evidence type="ECO:0000313" key="4">
    <source>
        <dbReference type="Proteomes" id="UP000242310"/>
    </source>
</evidence>
<proteinExistence type="inferred from homology"/>
<keyword evidence="4" id="KW-1185">Reference proteome</keyword>
<protein>
    <recommendedName>
        <fullName evidence="2">UPF0178 protein B0H94_104166</fullName>
    </recommendedName>
</protein>
<comment type="caution">
    <text evidence="3">The sequence shown here is derived from an EMBL/GenBank/DDBJ whole genome shotgun (WGS) entry which is preliminary data.</text>
</comment>
<reference evidence="3 4" key="1">
    <citation type="submission" date="2018-03" db="EMBL/GenBank/DDBJ databases">
        <title>Genomic Encyclopedia of Type Strains, Phase III (KMG-III): the genomes of soil and plant-associated and newly described type strains.</title>
        <authorList>
            <person name="Whitman W."/>
        </authorList>
    </citation>
    <scope>NUCLEOTIDE SEQUENCE [LARGE SCALE GENOMIC DNA]</scope>
    <source>
        <strain evidence="3 4">CGMCC 1.07653</strain>
    </source>
</reference>
<dbReference type="Pfam" id="PF02639">
    <property type="entry name" value="DUF188"/>
    <property type="match status" value="1"/>
</dbReference>
<organism evidence="3 4">
    <name type="scientific">Salsuginibacillus halophilus</name>
    <dbReference type="NCBI Taxonomy" id="517424"/>
    <lineage>
        <taxon>Bacteria</taxon>
        <taxon>Bacillati</taxon>
        <taxon>Bacillota</taxon>
        <taxon>Bacilli</taxon>
        <taxon>Bacillales</taxon>
        <taxon>Bacillaceae</taxon>
        <taxon>Salsuginibacillus</taxon>
    </lineage>
</organism>
<accession>A0A2P8HQS4</accession>
<dbReference type="NCBIfam" id="NF001095">
    <property type="entry name" value="PRK00124.1"/>
    <property type="match status" value="1"/>
</dbReference>
<dbReference type="Proteomes" id="UP000242310">
    <property type="component" value="Unassembled WGS sequence"/>
</dbReference>
<dbReference type="InterPro" id="IPR003791">
    <property type="entry name" value="UPF0178"/>
</dbReference>
<dbReference type="EMBL" id="PYAV01000004">
    <property type="protein sequence ID" value="PSL48565.1"/>
    <property type="molecule type" value="Genomic_DNA"/>
</dbReference>
<dbReference type="PANTHER" id="PTHR35146:SF1">
    <property type="entry name" value="UPF0178 PROTEIN YAII"/>
    <property type="match status" value="1"/>
</dbReference>
<dbReference type="RefSeq" id="WP_106588131.1">
    <property type="nucleotide sequence ID" value="NZ_PYAV01000004.1"/>
</dbReference>
<evidence type="ECO:0000256" key="1">
    <source>
        <dbReference type="ARBA" id="ARBA00008522"/>
    </source>
</evidence>
<evidence type="ECO:0000313" key="3">
    <source>
        <dbReference type="EMBL" id="PSL48565.1"/>
    </source>
</evidence>